<dbReference type="Gene3D" id="3.30.1330.60">
    <property type="entry name" value="OmpA-like domain"/>
    <property type="match status" value="1"/>
</dbReference>
<evidence type="ECO:0000256" key="4">
    <source>
        <dbReference type="ARBA" id="ARBA00022692"/>
    </source>
</evidence>
<dbReference type="GO" id="GO:0046930">
    <property type="term" value="C:pore complex"/>
    <property type="evidence" value="ECO:0007669"/>
    <property type="project" value="UniProtKB-KW"/>
</dbReference>
<proteinExistence type="predicted"/>
<dbReference type="InterPro" id="IPR050330">
    <property type="entry name" value="Bact_OuterMem_StrucFunc"/>
</dbReference>
<evidence type="ECO:0000256" key="1">
    <source>
        <dbReference type="ARBA" id="ARBA00004571"/>
    </source>
</evidence>
<evidence type="ECO:0000313" key="13">
    <source>
        <dbReference type="Proteomes" id="UP001056426"/>
    </source>
</evidence>
<dbReference type="KEGG" id="alkq:M9189_02250"/>
<dbReference type="InterPro" id="IPR036737">
    <property type="entry name" value="OmpA-like_sf"/>
</dbReference>
<evidence type="ECO:0000256" key="5">
    <source>
        <dbReference type="ARBA" id="ARBA00023065"/>
    </source>
</evidence>
<dbReference type="Gene3D" id="2.40.160.20">
    <property type="match status" value="1"/>
</dbReference>
<dbReference type="PANTHER" id="PTHR30329:SF21">
    <property type="entry name" value="LIPOPROTEIN YIAD-RELATED"/>
    <property type="match status" value="1"/>
</dbReference>
<keyword evidence="7 9" id="KW-0472">Membrane</keyword>
<keyword evidence="8" id="KW-0998">Cell outer membrane</keyword>
<evidence type="ECO:0000256" key="7">
    <source>
        <dbReference type="ARBA" id="ARBA00023136"/>
    </source>
</evidence>
<keyword evidence="4" id="KW-0812">Transmembrane</keyword>
<feature type="chain" id="PRO_5039922260" evidence="10">
    <location>
        <begin position="21"/>
        <end position="445"/>
    </location>
</feature>
<reference evidence="12" key="1">
    <citation type="submission" date="2022-05" db="EMBL/GenBank/DDBJ databases">
        <authorList>
            <person name="Sun X."/>
        </authorList>
    </citation>
    <scope>NUCLEOTIDE SEQUENCE</scope>
    <source>
        <strain evidence="12">Ai-910</strain>
    </source>
</reference>
<dbReference type="CDD" id="cd07185">
    <property type="entry name" value="OmpA_C-like"/>
    <property type="match status" value="1"/>
</dbReference>
<dbReference type="InterPro" id="IPR011250">
    <property type="entry name" value="OMP/PagP_B-barrel"/>
</dbReference>
<dbReference type="RefSeq" id="WP_250724304.1">
    <property type="nucleotide sequence ID" value="NZ_CP098400.1"/>
</dbReference>
<comment type="subcellular location">
    <subcellularLocation>
        <location evidence="1">Cell outer membrane</location>
        <topology evidence="1">Multi-pass membrane protein</topology>
    </subcellularLocation>
</comment>
<sequence length="445" mass="50882">MKKGLLILLSTLFISTIAIAQIDFGKLEEEQIYQPDRKYNTWSVTVGYGPVVYYSDVIDYTVFPSSDLKLGPALRVAKQLGRSWAIEGEFIMADMYGKKYQRYFEGDLMQGSLNLKAYINQIIFNGPIRDRWNIYAKAGLGVNFFRSTMRRQVDGSLLTKGDIFTGVSGYPSNYSGWFEDDYLVMGYRRNGYAAGEKTDRERVMVVPLGIGVNYRLNKSFDLGVEATLHNMTKDNLDVDMTGADNDSYMHASFSITYKIGKKNKRHASWTYKDFNLSYERDRRMQDNLAQKLDSLQQVLKDLSVVQGDTSVMGDTTYISRKEIIREETLSASVFFDFDKSEITERSHRTLAAVARFMKENPDINITIQGYTDQRGSAEYNMQLSQKRCNNVLMVLVEDYGIDKSRFTVVPKGDTELLSDTRSLAPRGIHLVNRRVDIFQTPNPQQ</sequence>
<accession>A0A9J6ZR90</accession>
<organism evidence="12 13">
    <name type="scientific">Xiashengella succiniciproducens</name>
    <dbReference type="NCBI Taxonomy" id="2949635"/>
    <lineage>
        <taxon>Bacteria</taxon>
        <taxon>Pseudomonadati</taxon>
        <taxon>Bacteroidota</taxon>
        <taxon>Bacteroidia</taxon>
        <taxon>Marinilabiliales</taxon>
        <taxon>Marinilabiliaceae</taxon>
        <taxon>Xiashengella</taxon>
    </lineage>
</organism>
<keyword evidence="10" id="KW-0732">Signal</keyword>
<dbReference type="Pfam" id="PF00691">
    <property type="entry name" value="OmpA"/>
    <property type="match status" value="1"/>
</dbReference>
<keyword evidence="2" id="KW-0813">Transport</keyword>
<evidence type="ECO:0000256" key="10">
    <source>
        <dbReference type="SAM" id="SignalP"/>
    </source>
</evidence>
<dbReference type="PRINTS" id="PR01021">
    <property type="entry name" value="OMPADOMAIN"/>
</dbReference>
<name>A0A9J6ZR90_9BACT</name>
<dbReference type="SUPFAM" id="SSF103088">
    <property type="entry name" value="OmpA-like"/>
    <property type="match status" value="1"/>
</dbReference>
<keyword evidence="6" id="KW-0626">Porin</keyword>
<keyword evidence="5" id="KW-0406">Ion transport</keyword>
<dbReference type="PROSITE" id="PS51123">
    <property type="entry name" value="OMPA_2"/>
    <property type="match status" value="1"/>
</dbReference>
<dbReference type="GO" id="GO:0009279">
    <property type="term" value="C:cell outer membrane"/>
    <property type="evidence" value="ECO:0007669"/>
    <property type="project" value="UniProtKB-SubCell"/>
</dbReference>
<dbReference type="Proteomes" id="UP001056426">
    <property type="component" value="Chromosome"/>
</dbReference>
<feature type="domain" description="OmpA-like" evidence="11">
    <location>
        <begin position="322"/>
        <end position="443"/>
    </location>
</feature>
<dbReference type="GO" id="GO:0006811">
    <property type="term" value="P:monoatomic ion transport"/>
    <property type="evidence" value="ECO:0007669"/>
    <property type="project" value="UniProtKB-KW"/>
</dbReference>
<evidence type="ECO:0000256" key="9">
    <source>
        <dbReference type="PROSITE-ProRule" id="PRU00473"/>
    </source>
</evidence>
<gene>
    <name evidence="12" type="ORF">M9189_02250</name>
</gene>
<evidence type="ECO:0000313" key="12">
    <source>
        <dbReference type="EMBL" id="URW80181.1"/>
    </source>
</evidence>
<dbReference type="GO" id="GO:0015288">
    <property type="term" value="F:porin activity"/>
    <property type="evidence" value="ECO:0007669"/>
    <property type="project" value="UniProtKB-KW"/>
</dbReference>
<evidence type="ECO:0000256" key="8">
    <source>
        <dbReference type="ARBA" id="ARBA00023237"/>
    </source>
</evidence>
<keyword evidence="13" id="KW-1185">Reference proteome</keyword>
<protein>
    <submittedName>
        <fullName evidence="12">OmpA family protein</fullName>
    </submittedName>
</protein>
<reference evidence="12" key="2">
    <citation type="submission" date="2022-06" db="EMBL/GenBank/DDBJ databases">
        <title>Xiashengella guii gen. nov. sp. nov., a bacterium isolated form anaerobic digestion tank.</title>
        <authorList>
            <person name="Huang H."/>
        </authorList>
    </citation>
    <scope>NUCLEOTIDE SEQUENCE</scope>
    <source>
        <strain evidence="12">Ai-910</strain>
    </source>
</reference>
<dbReference type="PANTHER" id="PTHR30329">
    <property type="entry name" value="STATOR ELEMENT OF FLAGELLAR MOTOR COMPLEX"/>
    <property type="match status" value="1"/>
</dbReference>
<keyword evidence="3" id="KW-1134">Transmembrane beta strand</keyword>
<evidence type="ECO:0000259" key="11">
    <source>
        <dbReference type="PROSITE" id="PS51123"/>
    </source>
</evidence>
<evidence type="ECO:0000256" key="2">
    <source>
        <dbReference type="ARBA" id="ARBA00022448"/>
    </source>
</evidence>
<dbReference type="InterPro" id="IPR006665">
    <property type="entry name" value="OmpA-like"/>
</dbReference>
<evidence type="ECO:0000256" key="6">
    <source>
        <dbReference type="ARBA" id="ARBA00023114"/>
    </source>
</evidence>
<feature type="signal peptide" evidence="10">
    <location>
        <begin position="1"/>
        <end position="20"/>
    </location>
</feature>
<dbReference type="SUPFAM" id="SSF56925">
    <property type="entry name" value="OMPA-like"/>
    <property type="match status" value="1"/>
</dbReference>
<dbReference type="InterPro" id="IPR006664">
    <property type="entry name" value="OMP_bac"/>
</dbReference>
<dbReference type="AlphaFoldDB" id="A0A9J6ZR90"/>
<dbReference type="EMBL" id="CP098400">
    <property type="protein sequence ID" value="URW80181.1"/>
    <property type="molecule type" value="Genomic_DNA"/>
</dbReference>
<evidence type="ECO:0000256" key="3">
    <source>
        <dbReference type="ARBA" id="ARBA00022452"/>
    </source>
</evidence>